<sequence length="88" mass="10164">MYYNKENVERLRQRYPEGTRICLDRMNDDPFPVESGTLDMVDHVDDAGTLHCIFDNGRTLGVIPGVDDFHVIREGSEQTEEEEMNISM</sequence>
<accession>A0ABM9QE41</accession>
<gene>
    <name evidence="2" type="ORF">RBI_I00204</name>
</gene>
<keyword evidence="3" id="KW-1185">Reference proteome</keyword>
<dbReference type="Proteomes" id="UP000027600">
    <property type="component" value="Chromosome I"/>
</dbReference>
<dbReference type="Pfam" id="PF14192">
    <property type="entry name" value="DUF4314"/>
    <property type="match status" value="1"/>
</dbReference>
<evidence type="ECO:0000313" key="3">
    <source>
        <dbReference type="Proteomes" id="UP000027600"/>
    </source>
</evidence>
<name>A0ABM9QE41_9FIRM</name>
<organism evidence="2 3">
    <name type="scientific">Ruminococcus bicirculans</name>
    <name type="common">ex Wegman et al. 2014</name>
    <dbReference type="NCBI Taxonomy" id="1160721"/>
    <lineage>
        <taxon>Bacteria</taxon>
        <taxon>Bacillati</taxon>
        <taxon>Bacillota</taxon>
        <taxon>Clostridia</taxon>
        <taxon>Eubacteriales</taxon>
        <taxon>Oscillospiraceae</taxon>
        <taxon>Ruminococcus</taxon>
    </lineage>
</organism>
<feature type="domain" description="DUF4314" evidence="1">
    <location>
        <begin position="4"/>
        <end position="72"/>
    </location>
</feature>
<dbReference type="EMBL" id="HF545616">
    <property type="protein sequence ID" value="CCO03937.1"/>
    <property type="molecule type" value="Genomic_DNA"/>
</dbReference>
<proteinExistence type="predicted"/>
<dbReference type="InterPro" id="IPR025463">
    <property type="entry name" value="DUF4314"/>
</dbReference>
<evidence type="ECO:0000259" key="1">
    <source>
        <dbReference type="Pfam" id="PF14192"/>
    </source>
</evidence>
<reference evidence="2 3" key="1">
    <citation type="journal article" date="2014" name="Int. J. Syst. Evol. Microbiol.">
        <title>Complete genome of a new Firmicutes species belonging to the dominant human colonic microbiota ('Ruminococcus bicirculans') reveals two chromosomes and a selective capacity to utilize plant glucans.</title>
        <authorList>
            <consortium name="NISC Comparative Sequencing Program"/>
            <person name="Wegmann U."/>
            <person name="Louis P."/>
            <person name="Goesmann A."/>
            <person name="Henrissat B."/>
            <person name="Duncan S.H."/>
            <person name="Flint H.J."/>
        </authorList>
    </citation>
    <scope>NUCLEOTIDE SEQUENCE [LARGE SCALE GENOMIC DNA]</scope>
    <source>
        <strain evidence="2 3">80/3</strain>
    </source>
</reference>
<evidence type="ECO:0000313" key="2">
    <source>
        <dbReference type="EMBL" id="CCO03937.1"/>
    </source>
</evidence>
<protein>
    <recommendedName>
        <fullName evidence="1">DUF4314 domain-containing protein</fullName>
    </recommendedName>
</protein>
<dbReference type="RefSeq" id="WP_038670394.1">
    <property type="nucleotide sequence ID" value="NZ_CAKVXH010000018.1"/>
</dbReference>